<gene>
    <name evidence="2" type="ORF">SCUD_LOCUS7509</name>
</gene>
<reference evidence="2 3" key="2">
    <citation type="submission" date="2018-11" db="EMBL/GenBank/DDBJ databases">
        <authorList>
            <consortium name="Pathogen Informatics"/>
        </authorList>
    </citation>
    <scope>NUCLEOTIDE SEQUENCE [LARGE SCALE GENOMIC DNA]</scope>
    <source>
        <strain evidence="2">Dakar</strain>
        <strain evidence="3">Dakar, Senegal</strain>
    </source>
</reference>
<dbReference type="Proteomes" id="UP000279833">
    <property type="component" value="Unassembled WGS sequence"/>
</dbReference>
<sequence>MVEISERIVEDYKCEPPPNHLLNTEIFWRMGCNKFIAVEPAEIYFDNISFRSQKSGIMKQFELKNISDRVTRLHILPPDTKYFRLSYKLPKCLVPGYSITCRLTFFPDKPSYYEDCIRVHTEDHENQLIVPIYAYPVIGDFEFPEFIEFPSTNIGKKKTHHIPIKSSSAVDFEFRIQIIHIHPSFSIQPVKGNRCYHSHWLTVCFIFYKFYSTYRSLNSALIAGVLHAGQITELLIDFQPNSYSTCELKFELHIAQVNFQPKCCTVIGNALPGLESSSHSCYDDDENLSELLDTNQCEIGQSLPNRRMKKSKYTSQIIKSIKTPKYEITCPHHLVKFLLSSQEKLISSQRNNTTTEGLTRQQKLLTFESMVHQNLIDEQRNQVRWQSKLGANPLSPEERVKILDSRELAWKQYYTKCTHPEVLETCKYQLSIPASPANFKLSKDHHILSEFRPYRPVEPFKKSFITGSEVPLEPKFQLVEFTKAKWLHKCDMIEKFRSMVSSIIINRRMIKRLKKLKQTVIDDKETVSKHVTNEKYPYNIGNSIQSLGKSDCGTKLFHHQVWSERDLLCNQQLTKSNHTPPVSNSSLIQSTHLLPITCTYNYSQLMKTFTTPKHYWPLFDMPFTLDQYEMKYTDKFDLNLAMDYAKLIPMDINYAELLPIQQQKPHNRLSSTSQVIGSPITCNNESISDSKLKSTITSDTSNQSAIRLPQSIHLLSRSNMNIDRCSNVSYRKLTVFLYHNNNKFISIKLRCFNFRIVIDQSLVGICAYRHIAVLNNNIIIYYYILIVYFLLILQNQYLPLTLLNQSTLNDYSHALINSVNQLYKPNDNIVFSSLSNSDYIDTVLINLDKTHDHSILSQWSSSSNMHKPLVPLKKLSYPKCHQTSKDDNILQVNELPKEDELKSLKKLIEQDIQDWIKRFPELNSMFSMENEYNDNERNEEMYVVLFCNKNILTIYRGSSTLNDRNQNNPLLNLNNAPIEESKKYQNEILSVCRFKF</sequence>
<name>A0A183JXR1_9TREM</name>
<dbReference type="STRING" id="6186.A0A183JXR1"/>
<keyword evidence="3" id="KW-1185">Reference proteome</keyword>
<dbReference type="WBParaSite" id="SCUD_0000750901-mRNA-1">
    <property type="protein sequence ID" value="SCUD_0000750901-mRNA-1"/>
    <property type="gene ID" value="SCUD_0000750901"/>
</dbReference>
<dbReference type="AlphaFoldDB" id="A0A183JXR1"/>
<dbReference type="GO" id="GO:0097729">
    <property type="term" value="C:9+2 motile cilium"/>
    <property type="evidence" value="ECO:0007669"/>
    <property type="project" value="TreeGrafter"/>
</dbReference>
<evidence type="ECO:0000313" key="2">
    <source>
        <dbReference type="EMBL" id="VDP26522.1"/>
    </source>
</evidence>
<keyword evidence="1" id="KW-0812">Transmembrane</keyword>
<dbReference type="InterPro" id="IPR029676">
    <property type="entry name" value="CFAP221"/>
</dbReference>
<dbReference type="GO" id="GO:0044458">
    <property type="term" value="P:motile cilium assembly"/>
    <property type="evidence" value="ECO:0007669"/>
    <property type="project" value="TreeGrafter"/>
</dbReference>
<accession>A0A183JXR1</accession>
<dbReference type="GO" id="GO:0003341">
    <property type="term" value="P:cilium movement"/>
    <property type="evidence" value="ECO:0007669"/>
    <property type="project" value="InterPro"/>
</dbReference>
<reference evidence="4" key="1">
    <citation type="submission" date="2016-06" db="UniProtKB">
        <authorList>
            <consortium name="WormBaseParasite"/>
        </authorList>
    </citation>
    <scope>IDENTIFICATION</scope>
</reference>
<keyword evidence="1" id="KW-1133">Transmembrane helix</keyword>
<dbReference type="PANTHER" id="PTHR46500:SF1">
    <property type="entry name" value="CILIA- AND FLAGELLA-ASSOCIATED PROTEIN 221"/>
    <property type="match status" value="1"/>
</dbReference>
<evidence type="ECO:0000313" key="3">
    <source>
        <dbReference type="Proteomes" id="UP000279833"/>
    </source>
</evidence>
<dbReference type="PANTHER" id="PTHR46500">
    <property type="entry name" value="CILIA- AND FLAGELLA-ASSOCIATED PROTEIN 221"/>
    <property type="match status" value="1"/>
</dbReference>
<organism evidence="4">
    <name type="scientific">Schistosoma curassoni</name>
    <dbReference type="NCBI Taxonomy" id="6186"/>
    <lineage>
        <taxon>Eukaryota</taxon>
        <taxon>Metazoa</taxon>
        <taxon>Spiralia</taxon>
        <taxon>Lophotrochozoa</taxon>
        <taxon>Platyhelminthes</taxon>
        <taxon>Trematoda</taxon>
        <taxon>Digenea</taxon>
        <taxon>Strigeidida</taxon>
        <taxon>Schistosomatoidea</taxon>
        <taxon>Schistosomatidae</taxon>
        <taxon>Schistosoma</taxon>
    </lineage>
</organism>
<evidence type="ECO:0000313" key="4">
    <source>
        <dbReference type="WBParaSite" id="SCUD_0000750901-mRNA-1"/>
    </source>
</evidence>
<dbReference type="EMBL" id="UZAK01032369">
    <property type="protein sequence ID" value="VDP26522.1"/>
    <property type="molecule type" value="Genomic_DNA"/>
</dbReference>
<proteinExistence type="predicted"/>
<keyword evidence="1" id="KW-0472">Membrane</keyword>
<feature type="transmembrane region" description="Helical" evidence="1">
    <location>
        <begin position="779"/>
        <end position="798"/>
    </location>
</feature>
<evidence type="ECO:0000256" key="1">
    <source>
        <dbReference type="SAM" id="Phobius"/>
    </source>
</evidence>
<protein>
    <submittedName>
        <fullName evidence="4">ASH domain-containing protein</fullName>
    </submittedName>
</protein>